<accession>A0ABW6AAD5</accession>
<keyword evidence="3" id="KW-1015">Disulfide bond</keyword>
<dbReference type="InterPro" id="IPR013766">
    <property type="entry name" value="Thioredoxin_domain"/>
</dbReference>
<proteinExistence type="predicted"/>
<dbReference type="RefSeq" id="WP_386100949.1">
    <property type="nucleotide sequence ID" value="NZ_JBHUOZ010000003.1"/>
</dbReference>
<evidence type="ECO:0000256" key="2">
    <source>
        <dbReference type="ARBA" id="ARBA00022748"/>
    </source>
</evidence>
<evidence type="ECO:0000313" key="6">
    <source>
        <dbReference type="EMBL" id="MFD2921168.1"/>
    </source>
</evidence>
<comment type="caution">
    <text evidence="6">The sequence shown here is derived from an EMBL/GenBank/DDBJ whole genome shotgun (WGS) entry which is preliminary data.</text>
</comment>
<dbReference type="Pfam" id="PF13905">
    <property type="entry name" value="Thioredoxin_8"/>
    <property type="match status" value="1"/>
</dbReference>
<keyword evidence="2" id="KW-0201">Cytochrome c-type biogenesis</keyword>
<comment type="subcellular location">
    <subcellularLocation>
        <location evidence="1">Cell envelope</location>
    </subcellularLocation>
</comment>
<keyword evidence="4" id="KW-0676">Redox-active center</keyword>
<feature type="domain" description="Thioredoxin" evidence="5">
    <location>
        <begin position="330"/>
        <end position="475"/>
    </location>
</feature>
<evidence type="ECO:0000256" key="1">
    <source>
        <dbReference type="ARBA" id="ARBA00004196"/>
    </source>
</evidence>
<dbReference type="CDD" id="cd02966">
    <property type="entry name" value="TlpA_like_family"/>
    <property type="match status" value="1"/>
</dbReference>
<evidence type="ECO:0000259" key="5">
    <source>
        <dbReference type="PROSITE" id="PS51352"/>
    </source>
</evidence>
<organism evidence="6 7">
    <name type="scientific">Terrimonas rubra</name>
    <dbReference type="NCBI Taxonomy" id="1035890"/>
    <lineage>
        <taxon>Bacteria</taxon>
        <taxon>Pseudomonadati</taxon>
        <taxon>Bacteroidota</taxon>
        <taxon>Chitinophagia</taxon>
        <taxon>Chitinophagales</taxon>
        <taxon>Chitinophagaceae</taxon>
        <taxon>Terrimonas</taxon>
    </lineage>
</organism>
<keyword evidence="7" id="KW-1185">Reference proteome</keyword>
<dbReference type="Proteomes" id="UP001597511">
    <property type="component" value="Unassembled WGS sequence"/>
</dbReference>
<name>A0ABW6AAD5_9BACT</name>
<dbReference type="EMBL" id="JBHUOZ010000003">
    <property type="protein sequence ID" value="MFD2921168.1"/>
    <property type="molecule type" value="Genomic_DNA"/>
</dbReference>
<evidence type="ECO:0000256" key="3">
    <source>
        <dbReference type="ARBA" id="ARBA00023157"/>
    </source>
</evidence>
<evidence type="ECO:0000313" key="7">
    <source>
        <dbReference type="Proteomes" id="UP001597511"/>
    </source>
</evidence>
<dbReference type="InterPro" id="IPR012336">
    <property type="entry name" value="Thioredoxin-like_fold"/>
</dbReference>
<evidence type="ECO:0000256" key="4">
    <source>
        <dbReference type="ARBA" id="ARBA00023284"/>
    </source>
</evidence>
<dbReference type="InterPro" id="IPR036249">
    <property type="entry name" value="Thioredoxin-like_sf"/>
</dbReference>
<reference evidence="7" key="1">
    <citation type="journal article" date="2019" name="Int. J. Syst. Evol. Microbiol.">
        <title>The Global Catalogue of Microorganisms (GCM) 10K type strain sequencing project: providing services to taxonomists for standard genome sequencing and annotation.</title>
        <authorList>
            <consortium name="The Broad Institute Genomics Platform"/>
            <consortium name="The Broad Institute Genome Sequencing Center for Infectious Disease"/>
            <person name="Wu L."/>
            <person name="Ma J."/>
        </authorList>
    </citation>
    <scope>NUCLEOTIDE SEQUENCE [LARGE SCALE GENOMIC DNA]</scope>
    <source>
        <strain evidence="7">KCTC 23299</strain>
    </source>
</reference>
<dbReference type="Gene3D" id="3.40.30.10">
    <property type="entry name" value="Glutaredoxin"/>
    <property type="match status" value="1"/>
</dbReference>
<sequence>MLQSNQTHCTPTHIIKAGFIFLLIFSITPVFAQQKLVLLTSDKKVESLWLNVWTSETQVETQLYRLGTAHKTLKTEITATEPVRISVHAPIQITNGKFMTGWSFVYRFIPGDTVQISMGEANMPLFVVKNKARSLHEDNMEYFKILSEKQRGWSVDFASVTSHREGLAAYYRVMDSLHQKQLVSDSFFTATLNDRPFKESALTINFYRSQRKTVPADSLTIPLFEDSLLVYNGYLPYMTTYIKGVALPEEKKGPGRTMPSDLPFFNYCLVQGKGITRDKLLFATLLRIYEYEKKSFDTCLAKYSTVCMDKTKLDFLAALKSNAARDKEFLMSTKTLKDKLVSEKTGESLSFKNLLDKHKGKVVYIDFWASWCSPCIAEMKFCEQLGKDMEGQPFVIISVSLDKAFSAWKAASAKYIHDNNNSYILANPETAALIKQYNLSSIPRYLLINKEGKVVDKDAKRPSDRQLAEDIRKLL</sequence>
<gene>
    <name evidence="6" type="ORF">ACFS6H_15690</name>
</gene>
<dbReference type="PANTHER" id="PTHR42852">
    <property type="entry name" value="THIOL:DISULFIDE INTERCHANGE PROTEIN DSBE"/>
    <property type="match status" value="1"/>
</dbReference>
<dbReference type="InterPro" id="IPR050553">
    <property type="entry name" value="Thioredoxin_ResA/DsbE_sf"/>
</dbReference>
<dbReference type="SUPFAM" id="SSF52833">
    <property type="entry name" value="Thioredoxin-like"/>
    <property type="match status" value="1"/>
</dbReference>
<dbReference type="PANTHER" id="PTHR42852:SF6">
    <property type="entry name" value="THIOL:DISULFIDE INTERCHANGE PROTEIN DSBE"/>
    <property type="match status" value="1"/>
</dbReference>
<protein>
    <submittedName>
        <fullName evidence="6">TlpA family protein disulfide reductase</fullName>
    </submittedName>
</protein>
<dbReference type="PROSITE" id="PS51352">
    <property type="entry name" value="THIOREDOXIN_2"/>
    <property type="match status" value="1"/>
</dbReference>